<evidence type="ECO:0000313" key="4">
    <source>
        <dbReference type="Proteomes" id="UP001253637"/>
    </source>
</evidence>
<dbReference type="PANTHER" id="PTHR12874:SF9">
    <property type="entry name" value="F-BOX ONLY PROTEIN 48"/>
    <property type="match status" value="1"/>
</dbReference>
<dbReference type="GO" id="GO:0031146">
    <property type="term" value="P:SCF-dependent proteasomal ubiquitin-dependent protein catabolic process"/>
    <property type="evidence" value="ECO:0007669"/>
    <property type="project" value="TreeGrafter"/>
</dbReference>
<dbReference type="GO" id="GO:0019005">
    <property type="term" value="C:SCF ubiquitin ligase complex"/>
    <property type="evidence" value="ECO:0007669"/>
    <property type="project" value="TreeGrafter"/>
</dbReference>
<dbReference type="Gene3D" id="1.20.1280.50">
    <property type="match status" value="1"/>
</dbReference>
<organism evidence="3 4">
    <name type="scientific">Pandoravirus japonicus</name>
    <dbReference type="NCBI Taxonomy" id="2823154"/>
    <lineage>
        <taxon>Viruses</taxon>
        <taxon>Pandoravirus</taxon>
    </lineage>
</organism>
<feature type="domain" description="F-box" evidence="2">
    <location>
        <begin position="110"/>
        <end position="156"/>
    </location>
</feature>
<protein>
    <submittedName>
        <fullName evidence="3">F-box domain containing protein</fullName>
    </submittedName>
</protein>
<feature type="compositionally biased region" description="Basic and acidic residues" evidence="1">
    <location>
        <begin position="56"/>
        <end position="69"/>
    </location>
</feature>
<dbReference type="Proteomes" id="UP001253637">
    <property type="component" value="Segment"/>
</dbReference>
<name>A0A811BRD0_9VIRU</name>
<dbReference type="PANTHER" id="PTHR12874">
    <property type="entry name" value="F-BOX ONLY PROTEIN 48-RELATED"/>
    <property type="match status" value="1"/>
</dbReference>
<dbReference type="SUPFAM" id="SSF82185">
    <property type="entry name" value="Histone H3 K4-specific methyltransferase SET7/9 N-terminal domain"/>
    <property type="match status" value="1"/>
</dbReference>
<feature type="region of interest" description="Disordered" evidence="1">
    <location>
        <begin position="50"/>
        <end position="79"/>
    </location>
</feature>
<dbReference type="Pfam" id="PF12937">
    <property type="entry name" value="F-box-like"/>
    <property type="match status" value="1"/>
</dbReference>
<dbReference type="SMART" id="SM00256">
    <property type="entry name" value="FBOX"/>
    <property type="match status" value="1"/>
</dbReference>
<dbReference type="PROSITE" id="PS50181">
    <property type="entry name" value="FBOX"/>
    <property type="match status" value="1"/>
</dbReference>
<dbReference type="InterPro" id="IPR036047">
    <property type="entry name" value="F-box-like_dom_sf"/>
</dbReference>
<accession>A0A811BRD0</accession>
<dbReference type="EMBL" id="LC625835">
    <property type="protein sequence ID" value="BCU02975.1"/>
    <property type="molecule type" value="Genomic_DNA"/>
</dbReference>
<proteinExistence type="predicted"/>
<sequence length="508" mass="53524">MFFDFTLLCLAPFFLSVFLFGGLALIAPTGPCALTCLFAFVAATTTKKHRGKRGKKATEQKKGAMDRAPPKAARATNEGLHGGRLRVADDDHKNDTSATAVAVAAAAAAVDAFGLLPDEMVRAVLSWLSGVDLARASCASVRLRDLIDDPALWERLCRAAVGAPDVRPLHVRLADDVGAEADLWLGGNVVALGGSHCRPPPLPELPPPTLVSADPTRKPWRWLYAACHRRVACAVARPLGGASWWTRWRPWQVARRPGHVVRGERVGTAVLIVIEVGDLDDQGRLAGFGLRATCARPSDAAPWRWAEWAWGTWNGGRIQGAGRVCAASGAAHTGRFVDGIAHGRGVRTMPAQCRHALASAVGGTNGGRPAACHTVEVSGCWRAGKAHGRLVQTTSCGDVWVSLWSRGTLTGIESLLLPPRPAADGRPAFGGVRIEGVSWRVEDVASALRGAAISKGLFGRCVIAVPADAKALEVYLGYVRAGHPCLSADMAAAVLGAGTRISAALTIP</sequence>
<evidence type="ECO:0000259" key="2">
    <source>
        <dbReference type="PROSITE" id="PS50181"/>
    </source>
</evidence>
<dbReference type="InterPro" id="IPR001810">
    <property type="entry name" value="F-box_dom"/>
</dbReference>
<evidence type="ECO:0000313" key="3">
    <source>
        <dbReference type="EMBL" id="BCU02975.1"/>
    </source>
</evidence>
<dbReference type="SUPFAM" id="SSF81383">
    <property type="entry name" value="F-box domain"/>
    <property type="match status" value="1"/>
</dbReference>
<reference evidence="3" key="1">
    <citation type="submission" date="2021-04" db="EMBL/GenBank/DDBJ databases">
        <title>Draft Genome Sequence of Pandoravirus japonicus, Isolated from the Sabaishi River of Niigata, Japan.</title>
        <authorList>
            <person name="Hosokawa N."/>
            <person name="Takahashi H."/>
            <person name="Aoki K."/>
            <person name="Takemura M."/>
        </authorList>
    </citation>
    <scope>NUCLEOTIDE SEQUENCE</scope>
</reference>
<evidence type="ECO:0000256" key="1">
    <source>
        <dbReference type="SAM" id="MobiDB-lite"/>
    </source>
</evidence>